<reference evidence="9" key="1">
    <citation type="journal article" date="2016" name="Genome Announc.">
        <title>Genome sequences of three species of Hanseniaspora isolated from spontaneous wine fermentations.</title>
        <authorList>
            <person name="Sternes P.R."/>
            <person name="Lee D."/>
            <person name="Kutyna D.R."/>
            <person name="Borneman A.R."/>
        </authorList>
    </citation>
    <scope>NUCLEOTIDE SEQUENCE [LARGE SCALE GENOMIC DNA]</scope>
    <source>
        <strain evidence="9">AWRI3578</strain>
    </source>
</reference>
<dbReference type="InterPro" id="IPR036322">
    <property type="entry name" value="WD40_repeat_dom_sf"/>
</dbReference>
<organism evidence="8 9">
    <name type="scientific">Hanseniaspora opuntiae</name>
    <dbReference type="NCBI Taxonomy" id="211096"/>
    <lineage>
        <taxon>Eukaryota</taxon>
        <taxon>Fungi</taxon>
        <taxon>Dikarya</taxon>
        <taxon>Ascomycota</taxon>
        <taxon>Saccharomycotina</taxon>
        <taxon>Saccharomycetes</taxon>
        <taxon>Saccharomycodales</taxon>
        <taxon>Saccharomycodaceae</taxon>
        <taxon>Hanseniaspora</taxon>
    </lineage>
</organism>
<protein>
    <submittedName>
        <fullName evidence="8">U3 small nucleolar RNA-associated protein 15</fullName>
    </submittedName>
</protein>
<evidence type="ECO:0000313" key="9">
    <source>
        <dbReference type="Proteomes" id="UP000095605"/>
    </source>
</evidence>
<evidence type="ECO:0000256" key="5">
    <source>
        <dbReference type="ARBA" id="ARBA00023242"/>
    </source>
</evidence>
<evidence type="ECO:0000313" key="8">
    <source>
        <dbReference type="EMBL" id="OEJ91138.1"/>
    </source>
</evidence>
<keyword evidence="4" id="KW-0677">Repeat</keyword>
<dbReference type="Gene3D" id="2.130.10.10">
    <property type="entry name" value="YVTN repeat-like/Quinoprotein amine dehydrogenase"/>
    <property type="match status" value="2"/>
</dbReference>
<dbReference type="AlphaFoldDB" id="A0A1E5RWL7"/>
<keyword evidence="3 6" id="KW-0853">WD repeat</keyword>
<evidence type="ECO:0000256" key="3">
    <source>
        <dbReference type="ARBA" id="ARBA00022574"/>
    </source>
</evidence>
<keyword evidence="2" id="KW-0698">rRNA processing</keyword>
<comment type="subcellular location">
    <subcellularLocation>
        <location evidence="1">Nucleus</location>
        <location evidence="1">Nucleolus</location>
    </subcellularLocation>
</comment>
<dbReference type="InterPro" id="IPR001680">
    <property type="entry name" value="WD40_rpt"/>
</dbReference>
<dbReference type="InterPro" id="IPR018983">
    <property type="entry name" value="U3_snoRNA-assocProt_15_C"/>
</dbReference>
<dbReference type="PROSITE" id="PS50294">
    <property type="entry name" value="WD_REPEATS_REGION"/>
    <property type="match status" value="1"/>
</dbReference>
<dbReference type="SMART" id="SM00320">
    <property type="entry name" value="WD40"/>
    <property type="match status" value="6"/>
</dbReference>
<dbReference type="OrthoDB" id="431715at2759"/>
<dbReference type="GO" id="GO:0005730">
    <property type="term" value="C:nucleolus"/>
    <property type="evidence" value="ECO:0007669"/>
    <property type="project" value="UniProtKB-SubCell"/>
</dbReference>
<evidence type="ECO:0000256" key="1">
    <source>
        <dbReference type="ARBA" id="ARBA00004604"/>
    </source>
</evidence>
<dbReference type="GO" id="GO:0045943">
    <property type="term" value="P:positive regulation of transcription by RNA polymerase I"/>
    <property type="evidence" value="ECO:0007669"/>
    <property type="project" value="TreeGrafter"/>
</dbReference>
<feature type="domain" description="U3 small nucleolar RNA-associated protein 15 C-terminal" evidence="7">
    <location>
        <begin position="411"/>
        <end position="542"/>
    </location>
</feature>
<evidence type="ECO:0000256" key="6">
    <source>
        <dbReference type="PROSITE-ProRule" id="PRU00221"/>
    </source>
</evidence>
<dbReference type="InterPro" id="IPR015943">
    <property type="entry name" value="WD40/YVTN_repeat-like_dom_sf"/>
</dbReference>
<dbReference type="EMBL" id="LPNL01000002">
    <property type="protein sequence ID" value="OEJ91138.1"/>
    <property type="molecule type" value="Genomic_DNA"/>
</dbReference>
<dbReference type="PANTHER" id="PTHR19924">
    <property type="entry name" value="UTP15 U3 SMALL NUCLEOLAR RNA-ASSOCIATED PROTEIN 15 FAMILY MEMBER"/>
    <property type="match status" value="1"/>
</dbReference>
<dbReference type="SUPFAM" id="SSF50978">
    <property type="entry name" value="WD40 repeat-like"/>
    <property type="match status" value="1"/>
</dbReference>
<keyword evidence="5" id="KW-0539">Nucleus</keyword>
<keyword evidence="9" id="KW-1185">Reference proteome</keyword>
<name>A0A1E5RWL7_9ASCO</name>
<evidence type="ECO:0000256" key="4">
    <source>
        <dbReference type="ARBA" id="ARBA00022737"/>
    </source>
</evidence>
<evidence type="ECO:0000256" key="2">
    <source>
        <dbReference type="ARBA" id="ARBA00022552"/>
    </source>
</evidence>
<proteinExistence type="predicted"/>
<gene>
    <name evidence="8" type="ORF">AWRI3578_g397</name>
</gene>
<evidence type="ECO:0000259" key="7">
    <source>
        <dbReference type="Pfam" id="PF09384"/>
    </source>
</evidence>
<dbReference type="Proteomes" id="UP000095605">
    <property type="component" value="Unassembled WGS sequence"/>
</dbReference>
<dbReference type="GO" id="GO:0006364">
    <property type="term" value="P:rRNA processing"/>
    <property type="evidence" value="ECO:0007669"/>
    <property type="project" value="UniProtKB-KW"/>
</dbReference>
<sequence length="543" mass="61429">MSANLGKVTGYKEPLYQSQQITAEQRFWKTFKNLQIVKEYQSIQDIQFNPISPHDFVVLSSSKVQCFSTKTRKVIKQFSRFKEQVLSADFRYDGKLMAVSDKAGMISIYDSYQPKNLILQIRPKNGEEFPVHKVKFNNVNKDPSKVFIAGDDRLVKVFDLSNSYTPLNVISGSDDYVRSLDFLPDNPNVLITGSYDKKVRMYDMRTNTGKPILKFDQGASVEDIVAINSQTIVSCGGNGFKCWDIAKNGRVINESYNFNKTVTCLNYLKKDESISTDAGNKDSSITNCLIASSLDGHVKVFDPLDSFKLKFGWKFSGPVLKTAISPTALSNQSEDSEIANKHLVVGLATGLLAIRTRKKGAKEKEDNKYAYLQSETKSKKPQAFNRMMVGRDFQGLKTEQIIYDDKLTSANNPTGKQRQFEKYINQFKWFDALIASIVTLNGTSMMPLEVTLSCIHDLKKKDKLKVAFQSRSFDEVKPVLDWVLRYGISDVRSCGIALEIVSILLETCEIEEEYLKILRSKLDLEISKAEQSQKVQGILEMLI</sequence>
<dbReference type="PANTHER" id="PTHR19924:SF26">
    <property type="entry name" value="U3 SMALL NUCLEOLAR RNA-ASSOCIATED PROTEIN 15 HOMOLOG"/>
    <property type="match status" value="1"/>
</dbReference>
<dbReference type="PROSITE" id="PS50082">
    <property type="entry name" value="WD_REPEATS_2"/>
    <property type="match status" value="1"/>
</dbReference>
<comment type="caution">
    <text evidence="8">The sequence shown here is derived from an EMBL/GenBank/DDBJ whole genome shotgun (WGS) entry which is preliminary data.</text>
</comment>
<accession>A0A1E5RWL7</accession>
<dbReference type="Pfam" id="PF00400">
    <property type="entry name" value="WD40"/>
    <property type="match status" value="1"/>
</dbReference>
<feature type="repeat" description="WD" evidence="6">
    <location>
        <begin position="170"/>
        <end position="206"/>
    </location>
</feature>
<dbReference type="Pfam" id="PF09384">
    <property type="entry name" value="UTP15_C"/>
    <property type="match status" value="1"/>
</dbReference>